<evidence type="ECO:0000256" key="1">
    <source>
        <dbReference type="ARBA" id="ARBA00022676"/>
    </source>
</evidence>
<dbReference type="Gene3D" id="3.40.1030.10">
    <property type="entry name" value="Nucleoside phosphorylase/phosphoribosyltransferase catalytic domain"/>
    <property type="match status" value="1"/>
</dbReference>
<evidence type="ECO:0000313" key="5">
    <source>
        <dbReference type="Proteomes" id="UP000325780"/>
    </source>
</evidence>
<dbReference type="Pfam" id="PF00591">
    <property type="entry name" value="Glycos_transf_3"/>
    <property type="match status" value="1"/>
</dbReference>
<sequence length="411" mass="43895">MAEPDPRYVSITPLLKELANPSEWTDPVQASKIAGALSLLLDDKLNETQAAALLSLLHYKKKDQDVAVINECVRTISQAQPAVEHAAVRKIVSDRGLARGRYSGGLCEIAGTAGNATPTISVTTAASIIASPLLMIAQHGYTSATAPIPRVEPDDILPSIRPAPPALDSITPETVTEVYKSSSYALLPESSFYPGMKHANPIRRGLDIRTIFDLIGTLLHPIAENEGMEARVVGVSNPDLGPALIQALKDLGVGKALVVSGHGALDQISPEGPTSCWMLSKPVDGTSPVQIEQFQLHPSDFGLPIIPLNAVKAESCAPEEAKTLLDMLEGKLPENNPIVQFVLMHAAVLFVTSGICEAEQTGSFSGDREVITERGPGNGRWKEGLRLARQCLQSGQALRSLETYIRVSNSI</sequence>
<dbReference type="SUPFAM" id="SSF52418">
    <property type="entry name" value="Nucleoside phosphorylase/phosphoribosyltransferase catalytic domain"/>
    <property type="match status" value="1"/>
</dbReference>
<dbReference type="Proteomes" id="UP000325780">
    <property type="component" value="Unassembled WGS sequence"/>
</dbReference>
<evidence type="ECO:0000259" key="3">
    <source>
        <dbReference type="Pfam" id="PF00591"/>
    </source>
</evidence>
<proteinExistence type="predicted"/>
<feature type="domain" description="Glycosyl transferase family 3" evidence="3">
    <location>
        <begin position="107"/>
        <end position="398"/>
    </location>
</feature>
<keyword evidence="5" id="KW-1185">Reference proteome</keyword>
<reference evidence="4 5" key="1">
    <citation type="submission" date="2019-04" db="EMBL/GenBank/DDBJ databases">
        <title>Friends and foes A comparative genomics study of 23 Aspergillus species from section Flavi.</title>
        <authorList>
            <consortium name="DOE Joint Genome Institute"/>
            <person name="Kjaerbolling I."/>
            <person name="Vesth T."/>
            <person name="Frisvad J.C."/>
            <person name="Nybo J.L."/>
            <person name="Theobald S."/>
            <person name="Kildgaard S."/>
            <person name="Isbrandt T."/>
            <person name="Kuo A."/>
            <person name="Sato A."/>
            <person name="Lyhne E.K."/>
            <person name="Kogle M.E."/>
            <person name="Wiebenga A."/>
            <person name="Kun R.S."/>
            <person name="Lubbers R.J."/>
            <person name="Makela M.R."/>
            <person name="Barry K."/>
            <person name="Chovatia M."/>
            <person name="Clum A."/>
            <person name="Daum C."/>
            <person name="Haridas S."/>
            <person name="He G."/>
            <person name="LaButti K."/>
            <person name="Lipzen A."/>
            <person name="Mondo S."/>
            <person name="Riley R."/>
            <person name="Salamov A."/>
            <person name="Simmons B.A."/>
            <person name="Magnuson J.K."/>
            <person name="Henrissat B."/>
            <person name="Mortensen U.H."/>
            <person name="Larsen T.O."/>
            <person name="Devries R.P."/>
            <person name="Grigoriev I.V."/>
            <person name="Machida M."/>
            <person name="Baker S.E."/>
            <person name="Andersen M.R."/>
        </authorList>
    </citation>
    <scope>NUCLEOTIDE SEQUENCE [LARGE SCALE GENOMIC DNA]</scope>
    <source>
        <strain evidence="4 5">IBT 18842</strain>
    </source>
</reference>
<name>A0A5N6TJG6_ASPAV</name>
<dbReference type="GO" id="GO:0000162">
    <property type="term" value="P:L-tryptophan biosynthetic process"/>
    <property type="evidence" value="ECO:0007669"/>
    <property type="project" value="InterPro"/>
</dbReference>
<keyword evidence="2 4" id="KW-0808">Transferase</keyword>
<dbReference type="InterPro" id="IPR035902">
    <property type="entry name" value="Nuc_phospho_transferase"/>
</dbReference>
<dbReference type="PANTHER" id="PTHR43285:SF2">
    <property type="entry name" value="ANTHRANILATE PHOSPHORIBOSYLTRANSFERASE"/>
    <property type="match status" value="1"/>
</dbReference>
<accession>A0A5N6TJG6</accession>
<dbReference type="GO" id="GO:0004048">
    <property type="term" value="F:anthranilate phosphoribosyltransferase activity"/>
    <property type="evidence" value="ECO:0007669"/>
    <property type="project" value="InterPro"/>
</dbReference>
<dbReference type="InterPro" id="IPR000312">
    <property type="entry name" value="Glycosyl_Trfase_fam3"/>
</dbReference>
<protein>
    <submittedName>
        <fullName evidence="4">Nucleoside phosphorylase/phosphoribosyltransferase catalytic domain-containing protein</fullName>
    </submittedName>
</protein>
<dbReference type="OrthoDB" id="427800at2759"/>
<dbReference type="InterPro" id="IPR005940">
    <property type="entry name" value="Anthranilate_Pribosyl_Tfrase"/>
</dbReference>
<organism evidence="4 5">
    <name type="scientific">Aspergillus avenaceus</name>
    <dbReference type="NCBI Taxonomy" id="36643"/>
    <lineage>
        <taxon>Eukaryota</taxon>
        <taxon>Fungi</taxon>
        <taxon>Dikarya</taxon>
        <taxon>Ascomycota</taxon>
        <taxon>Pezizomycotina</taxon>
        <taxon>Eurotiomycetes</taxon>
        <taxon>Eurotiomycetidae</taxon>
        <taxon>Eurotiales</taxon>
        <taxon>Aspergillaceae</taxon>
        <taxon>Aspergillus</taxon>
        <taxon>Aspergillus subgen. Circumdati</taxon>
    </lineage>
</organism>
<gene>
    <name evidence="4" type="ORF">BDV25DRAFT_49556</name>
</gene>
<dbReference type="AlphaFoldDB" id="A0A5N6TJG6"/>
<dbReference type="GO" id="GO:0005829">
    <property type="term" value="C:cytosol"/>
    <property type="evidence" value="ECO:0007669"/>
    <property type="project" value="TreeGrafter"/>
</dbReference>
<evidence type="ECO:0000313" key="4">
    <source>
        <dbReference type="EMBL" id="KAE8146482.1"/>
    </source>
</evidence>
<keyword evidence="1 4" id="KW-0328">Glycosyltransferase</keyword>
<dbReference type="PANTHER" id="PTHR43285">
    <property type="entry name" value="ANTHRANILATE PHOSPHORIBOSYLTRANSFERASE"/>
    <property type="match status" value="1"/>
</dbReference>
<dbReference type="EMBL" id="ML742259">
    <property type="protein sequence ID" value="KAE8146482.1"/>
    <property type="molecule type" value="Genomic_DNA"/>
</dbReference>
<evidence type="ECO:0000256" key="2">
    <source>
        <dbReference type="ARBA" id="ARBA00022679"/>
    </source>
</evidence>